<dbReference type="GO" id="GO:0005737">
    <property type="term" value="C:cytoplasm"/>
    <property type="evidence" value="ECO:0007669"/>
    <property type="project" value="UniProtKB-SubCell"/>
</dbReference>
<dbReference type="InterPro" id="IPR025903">
    <property type="entry name" value="Phostensin/Taperin_N_dom"/>
</dbReference>
<feature type="compositionally biased region" description="Pro residues" evidence="5">
    <location>
        <begin position="527"/>
        <end position="560"/>
    </location>
</feature>
<keyword evidence="4" id="KW-0009">Actin-binding</keyword>
<feature type="compositionally biased region" description="Basic and acidic residues" evidence="5">
    <location>
        <begin position="514"/>
        <end position="526"/>
    </location>
</feature>
<accession>A0A3Q2CRY5</accession>
<feature type="region of interest" description="Disordered" evidence="5">
    <location>
        <begin position="1"/>
        <end position="104"/>
    </location>
</feature>
<feature type="compositionally biased region" description="Low complexity" evidence="5">
    <location>
        <begin position="606"/>
        <end position="624"/>
    </location>
</feature>
<evidence type="ECO:0000313" key="9">
    <source>
        <dbReference type="Proteomes" id="UP000265020"/>
    </source>
</evidence>
<evidence type="ECO:0000256" key="3">
    <source>
        <dbReference type="ARBA" id="ARBA00022553"/>
    </source>
</evidence>
<feature type="compositionally biased region" description="Pro residues" evidence="5">
    <location>
        <begin position="475"/>
        <end position="507"/>
    </location>
</feature>
<feature type="domain" description="Phostensin/Taperin N-terminal" evidence="7">
    <location>
        <begin position="97"/>
        <end position="154"/>
    </location>
</feature>
<reference evidence="8" key="2">
    <citation type="submission" date="2025-09" db="UniProtKB">
        <authorList>
            <consortium name="Ensembl"/>
        </authorList>
    </citation>
    <scope>IDENTIFICATION</scope>
</reference>
<feature type="compositionally biased region" description="Polar residues" evidence="5">
    <location>
        <begin position="450"/>
        <end position="466"/>
    </location>
</feature>
<evidence type="ECO:0000256" key="1">
    <source>
        <dbReference type="ARBA" id="ARBA00004496"/>
    </source>
</evidence>
<evidence type="ECO:0000256" key="4">
    <source>
        <dbReference type="ARBA" id="ARBA00023203"/>
    </source>
</evidence>
<evidence type="ECO:0000256" key="2">
    <source>
        <dbReference type="ARBA" id="ARBA00022490"/>
    </source>
</evidence>
<proteinExistence type="predicted"/>
<keyword evidence="3" id="KW-0597">Phosphoprotein</keyword>
<dbReference type="GeneTree" id="ENSGT00530000064035"/>
<keyword evidence="9" id="KW-1185">Reference proteome</keyword>
<feature type="compositionally biased region" description="Basic and acidic residues" evidence="5">
    <location>
        <begin position="349"/>
        <end position="367"/>
    </location>
</feature>
<dbReference type="InterPro" id="IPR025907">
    <property type="entry name" value="Phostensin/Taperin_PP1-bd_dom"/>
</dbReference>
<feature type="region of interest" description="Disordered" evidence="5">
    <location>
        <begin position="281"/>
        <end position="640"/>
    </location>
</feature>
<dbReference type="Ensembl" id="ENSCVAT00000001830.1">
    <property type="protein sequence ID" value="ENSCVAP00000008318.1"/>
    <property type="gene ID" value="ENSCVAG00000010104.1"/>
</dbReference>
<dbReference type="OrthoDB" id="9945184at2759"/>
<dbReference type="GO" id="GO:0003779">
    <property type="term" value="F:actin binding"/>
    <property type="evidence" value="ECO:0007669"/>
    <property type="project" value="UniProtKB-KW"/>
</dbReference>
<dbReference type="InterPro" id="IPR026671">
    <property type="entry name" value="PPP1R18/Tprn"/>
</dbReference>
<dbReference type="AlphaFoldDB" id="A0A3Q2CRY5"/>
<dbReference type="KEGG" id="cvg:107083753"/>
<dbReference type="Proteomes" id="UP000265020">
    <property type="component" value="Unassembled WGS sequence"/>
</dbReference>
<feature type="compositionally biased region" description="Low complexity" evidence="5">
    <location>
        <begin position="784"/>
        <end position="793"/>
    </location>
</feature>
<protein>
    <submittedName>
        <fullName evidence="8">Taperin</fullName>
    </submittedName>
</protein>
<feature type="compositionally biased region" description="Basic and acidic residues" evidence="5">
    <location>
        <begin position="404"/>
        <end position="421"/>
    </location>
</feature>
<dbReference type="GO" id="GO:0019902">
    <property type="term" value="F:phosphatase binding"/>
    <property type="evidence" value="ECO:0007669"/>
    <property type="project" value="InterPro"/>
</dbReference>
<evidence type="ECO:0000259" key="7">
    <source>
        <dbReference type="Pfam" id="PF13916"/>
    </source>
</evidence>
<feature type="compositionally biased region" description="Polar residues" evidence="5">
    <location>
        <begin position="321"/>
        <end position="336"/>
    </location>
</feature>
<organism evidence="8 9">
    <name type="scientific">Cyprinodon variegatus</name>
    <name type="common">Sheepshead minnow</name>
    <dbReference type="NCBI Taxonomy" id="28743"/>
    <lineage>
        <taxon>Eukaryota</taxon>
        <taxon>Metazoa</taxon>
        <taxon>Chordata</taxon>
        <taxon>Craniata</taxon>
        <taxon>Vertebrata</taxon>
        <taxon>Euteleostomi</taxon>
        <taxon>Actinopterygii</taxon>
        <taxon>Neopterygii</taxon>
        <taxon>Teleostei</taxon>
        <taxon>Neoteleostei</taxon>
        <taxon>Acanthomorphata</taxon>
        <taxon>Ovalentaria</taxon>
        <taxon>Atherinomorphae</taxon>
        <taxon>Cyprinodontiformes</taxon>
        <taxon>Cyprinodontidae</taxon>
        <taxon>Cyprinodon</taxon>
    </lineage>
</organism>
<comment type="subcellular location">
    <subcellularLocation>
        <location evidence="1">Cytoplasm</location>
    </subcellularLocation>
</comment>
<name>A0A3Q2CRY5_CYPVA</name>
<feature type="region of interest" description="Disordered" evidence="5">
    <location>
        <begin position="680"/>
        <end position="735"/>
    </location>
</feature>
<feature type="compositionally biased region" description="Polar residues" evidence="5">
    <location>
        <begin position="389"/>
        <end position="403"/>
    </location>
</feature>
<keyword evidence="2" id="KW-0963">Cytoplasm</keyword>
<feature type="compositionally biased region" description="Polar residues" evidence="5">
    <location>
        <begin position="75"/>
        <end position="88"/>
    </location>
</feature>
<feature type="compositionally biased region" description="Polar residues" evidence="5">
    <location>
        <begin position="298"/>
        <end position="309"/>
    </location>
</feature>
<reference evidence="8" key="1">
    <citation type="submission" date="2025-08" db="UniProtKB">
        <authorList>
            <consortium name="Ensembl"/>
        </authorList>
    </citation>
    <scope>IDENTIFICATION</scope>
</reference>
<feature type="domain" description="Phostensin/Taperin PP1-binding" evidence="6">
    <location>
        <begin position="565"/>
        <end position="693"/>
    </location>
</feature>
<dbReference type="Pfam" id="PF13914">
    <property type="entry name" value="Phostensin"/>
    <property type="match status" value="1"/>
</dbReference>
<feature type="region of interest" description="Disordered" evidence="5">
    <location>
        <begin position="758"/>
        <end position="799"/>
    </location>
</feature>
<dbReference type="RefSeq" id="XP_015228690.1">
    <property type="nucleotide sequence ID" value="XM_015373204.1"/>
</dbReference>
<feature type="domain" description="Phostensin/Taperin N-terminal" evidence="7">
    <location>
        <begin position="20"/>
        <end position="49"/>
    </location>
</feature>
<sequence>MSGGGDTRVLLQEAGQESPRMPAWKREILERRKAKGGVSAPEASPGGAHVNGELTGNVNGSGGGPRRDGEPSGVTGRNYTITTASQHFAHNKEPRAAAAAERMAPRESLVLQESLGPLEENPFIKLEKERRKRQDRENTARPVQHILELYGSVPGIRTIRAENIIIIESDPDYFQEAGDGKSWQPNGVDSYSSLNDLLERKGSAVTEIRAKEVVIYDNTLSRSEENLSTLGRPDQVSDDAAEGQGRVSRILQKFDCNYGKLQKKSRSTENLLDLDCSASARPRRWSKPQPDLVPNPRSPTFSSQPTSPVFQAPWTPKPKPQLQQHPGSPQPVSSFRQRFEVPPVQAVVPRDEPDRGQSKITRERDWEGAEVPPRPKVPCSPETRRTRAESSSLPISSKVIRSSSEFEIRPSPKPDIDRIPDGDTQARALANLRLQSKNSFTVVPKRHLETSTGSPGPQSPVKSSPSHRAAEAPSPGVPTPRSPTLPAPRSPTIPAPRSPTLPAPRSPTLPALTKKKEEKVQEKKEPQAPPVPPPASEPVAPSSPPVPTSPSPSPASPPSEHPTVDKLPVTNIDDIEVEPAQRGPVPSPMVQRKKGNTFTVVPKRNQQQTPAEPQQEAPIETPPESTAQRPKYPQLGSRLKKRYPAVEEIEVIGGYLSLAKSCLSKTGSVGKKLKISFNESSLHSTYEYPSESSTWDSGEEDEEEKQEAKPADEQPSMVGRFHIPRPSLIGSPVHAENGNDLSSYIPKHSVDFNAWQENKQEDKVYQEEPTSPQISEEVMLTPADSSSLSDYSSEPALYF</sequence>
<evidence type="ECO:0000256" key="5">
    <source>
        <dbReference type="SAM" id="MobiDB-lite"/>
    </source>
</evidence>
<dbReference type="CTD" id="286262"/>
<dbReference type="PANTHER" id="PTHR21685">
    <property type="entry name" value="TON-B BOX DOMAIN"/>
    <property type="match status" value="1"/>
</dbReference>
<evidence type="ECO:0000259" key="6">
    <source>
        <dbReference type="Pfam" id="PF13914"/>
    </source>
</evidence>
<dbReference type="GeneID" id="107083753"/>
<dbReference type="STRING" id="28743.ENSCVAP00000008318"/>
<dbReference type="Pfam" id="PF13916">
    <property type="entry name" value="Phostensin_N"/>
    <property type="match status" value="2"/>
</dbReference>
<dbReference type="OMA" id="SKWQQNG"/>
<evidence type="ECO:0000313" key="8">
    <source>
        <dbReference type="Ensembl" id="ENSCVAP00000008318.1"/>
    </source>
</evidence>
<dbReference type="PANTHER" id="PTHR21685:SF1">
    <property type="entry name" value="TAPERIN"/>
    <property type="match status" value="1"/>
</dbReference>